<evidence type="ECO:0000313" key="11">
    <source>
        <dbReference type="EMBL" id="GGH50459.1"/>
    </source>
</evidence>
<gene>
    <name evidence="11" type="ORF">GCM10010921_29230</name>
</gene>
<reference evidence="11" key="1">
    <citation type="journal article" date="2014" name="Int. J. Syst. Evol. Microbiol.">
        <title>Complete genome sequence of Corynebacterium casei LMG S-19264T (=DSM 44701T), isolated from a smear-ripened cheese.</title>
        <authorList>
            <consortium name="US DOE Joint Genome Institute (JGI-PGF)"/>
            <person name="Walter F."/>
            <person name="Albersmeier A."/>
            <person name="Kalinowski J."/>
            <person name="Ruckert C."/>
        </authorList>
    </citation>
    <scope>NUCLEOTIDE SEQUENCE</scope>
    <source>
        <strain evidence="11">CGMCC 1.15794</strain>
    </source>
</reference>
<evidence type="ECO:0000256" key="1">
    <source>
        <dbReference type="ARBA" id="ARBA00022553"/>
    </source>
</evidence>
<evidence type="ECO:0000256" key="7">
    <source>
        <dbReference type="PROSITE-ProRule" id="PRU01091"/>
    </source>
</evidence>
<dbReference type="PANTHER" id="PTHR48111">
    <property type="entry name" value="REGULATOR OF RPOS"/>
    <property type="match status" value="1"/>
</dbReference>
<dbReference type="EMBL" id="BMJY01000021">
    <property type="protein sequence ID" value="GGH50459.1"/>
    <property type="molecule type" value="Genomic_DNA"/>
</dbReference>
<dbReference type="InterPro" id="IPR036388">
    <property type="entry name" value="WH-like_DNA-bd_sf"/>
</dbReference>
<keyword evidence="12" id="KW-1185">Reference proteome</keyword>
<name>A0A917IJ60_9MICO</name>
<evidence type="ECO:0000259" key="10">
    <source>
        <dbReference type="PROSITE" id="PS51755"/>
    </source>
</evidence>
<accession>A0A917IJ60</accession>
<dbReference type="PROSITE" id="PS50110">
    <property type="entry name" value="RESPONSE_REGULATORY"/>
    <property type="match status" value="1"/>
</dbReference>
<proteinExistence type="predicted"/>
<comment type="caution">
    <text evidence="6">Lacks conserved residue(s) required for the propagation of feature annotation.</text>
</comment>
<evidence type="ECO:0000256" key="2">
    <source>
        <dbReference type="ARBA" id="ARBA00023012"/>
    </source>
</evidence>
<feature type="region of interest" description="Disordered" evidence="8">
    <location>
        <begin position="243"/>
        <end position="285"/>
    </location>
</feature>
<organism evidence="11 12">
    <name type="scientific">Microbacterium album</name>
    <dbReference type="NCBI Taxonomy" id="2053191"/>
    <lineage>
        <taxon>Bacteria</taxon>
        <taxon>Bacillati</taxon>
        <taxon>Actinomycetota</taxon>
        <taxon>Actinomycetes</taxon>
        <taxon>Micrococcales</taxon>
        <taxon>Microbacteriaceae</taxon>
        <taxon>Microbacterium</taxon>
    </lineage>
</organism>
<keyword evidence="4 7" id="KW-0238">DNA-binding</keyword>
<dbReference type="GO" id="GO:0032993">
    <property type="term" value="C:protein-DNA complex"/>
    <property type="evidence" value="ECO:0007669"/>
    <property type="project" value="TreeGrafter"/>
</dbReference>
<dbReference type="InterPro" id="IPR011006">
    <property type="entry name" value="CheY-like_superfamily"/>
</dbReference>
<evidence type="ECO:0000313" key="12">
    <source>
        <dbReference type="Proteomes" id="UP000657592"/>
    </source>
</evidence>
<dbReference type="GO" id="GO:0000156">
    <property type="term" value="F:phosphorelay response regulator activity"/>
    <property type="evidence" value="ECO:0007669"/>
    <property type="project" value="TreeGrafter"/>
</dbReference>
<evidence type="ECO:0000256" key="3">
    <source>
        <dbReference type="ARBA" id="ARBA00023015"/>
    </source>
</evidence>
<dbReference type="Proteomes" id="UP000657592">
    <property type="component" value="Unassembled WGS sequence"/>
</dbReference>
<keyword evidence="3" id="KW-0805">Transcription regulation</keyword>
<dbReference type="SUPFAM" id="SSF52172">
    <property type="entry name" value="CheY-like"/>
    <property type="match status" value="1"/>
</dbReference>
<feature type="DNA-binding region" description="OmpR/PhoB-type" evidence="7">
    <location>
        <begin position="137"/>
        <end position="241"/>
    </location>
</feature>
<evidence type="ECO:0000256" key="6">
    <source>
        <dbReference type="PROSITE-ProRule" id="PRU00169"/>
    </source>
</evidence>
<dbReference type="CDD" id="cd00383">
    <property type="entry name" value="trans_reg_C"/>
    <property type="match status" value="1"/>
</dbReference>
<dbReference type="Pfam" id="PF00486">
    <property type="entry name" value="Trans_reg_C"/>
    <property type="match status" value="1"/>
</dbReference>
<dbReference type="GO" id="GO:0000976">
    <property type="term" value="F:transcription cis-regulatory region binding"/>
    <property type="evidence" value="ECO:0007669"/>
    <property type="project" value="TreeGrafter"/>
</dbReference>
<dbReference type="AlphaFoldDB" id="A0A917IJ60"/>
<reference evidence="11" key="2">
    <citation type="submission" date="2020-09" db="EMBL/GenBank/DDBJ databases">
        <authorList>
            <person name="Sun Q."/>
            <person name="Zhou Y."/>
        </authorList>
    </citation>
    <scope>NUCLEOTIDE SEQUENCE</scope>
    <source>
        <strain evidence="11">CGMCC 1.15794</strain>
    </source>
</reference>
<dbReference type="Gene3D" id="1.10.10.10">
    <property type="entry name" value="Winged helix-like DNA-binding domain superfamily/Winged helix DNA-binding domain"/>
    <property type="match status" value="1"/>
</dbReference>
<evidence type="ECO:0000256" key="4">
    <source>
        <dbReference type="ARBA" id="ARBA00023125"/>
    </source>
</evidence>
<keyword evidence="5" id="KW-0804">Transcription</keyword>
<dbReference type="GO" id="GO:0005829">
    <property type="term" value="C:cytosol"/>
    <property type="evidence" value="ECO:0007669"/>
    <property type="project" value="TreeGrafter"/>
</dbReference>
<dbReference type="InterPro" id="IPR039420">
    <property type="entry name" value="WalR-like"/>
</dbReference>
<keyword evidence="2" id="KW-0902">Two-component regulatory system</keyword>
<dbReference type="Pfam" id="PF00072">
    <property type="entry name" value="Response_reg"/>
    <property type="match status" value="1"/>
</dbReference>
<feature type="domain" description="OmpR/PhoB-type" evidence="10">
    <location>
        <begin position="137"/>
        <end position="241"/>
    </location>
</feature>
<keyword evidence="1" id="KW-0597">Phosphoprotein</keyword>
<dbReference type="PROSITE" id="PS51755">
    <property type="entry name" value="OMPR_PHOB"/>
    <property type="match status" value="1"/>
</dbReference>
<dbReference type="SMART" id="SM00448">
    <property type="entry name" value="REC"/>
    <property type="match status" value="1"/>
</dbReference>
<protein>
    <submittedName>
        <fullName evidence="11">DNA-binding response regulator</fullName>
    </submittedName>
</protein>
<comment type="caution">
    <text evidence="11">The sequence shown here is derived from an EMBL/GenBank/DDBJ whole genome shotgun (WGS) entry which is preliminary data.</text>
</comment>
<evidence type="ECO:0000256" key="5">
    <source>
        <dbReference type="ARBA" id="ARBA00023163"/>
    </source>
</evidence>
<dbReference type="SMART" id="SM00862">
    <property type="entry name" value="Trans_reg_C"/>
    <property type="match status" value="1"/>
</dbReference>
<dbReference type="GO" id="GO:0006355">
    <property type="term" value="P:regulation of DNA-templated transcription"/>
    <property type="evidence" value="ECO:0007669"/>
    <property type="project" value="InterPro"/>
</dbReference>
<dbReference type="Gene3D" id="3.40.50.2300">
    <property type="match status" value="1"/>
</dbReference>
<dbReference type="PANTHER" id="PTHR48111:SF1">
    <property type="entry name" value="TWO-COMPONENT RESPONSE REGULATOR ORR33"/>
    <property type="match status" value="1"/>
</dbReference>
<sequence>MVDVRTAVVIDEDAATRRLVAEVLGHSGLTVHGASRGAAGAELVTRHDPFVTTLELDLPDIDGLEVIRRIRQSSWTHVIVITGRAAEVDVLQALDAGADEVLGKPLQPRLLRARVDAIRRRAEYAPRLGAGGPGVSNEVLRHRGLELFPASRLVRVDGVPVDLSRSQFDILLHLLRAGARVVSKAELSRVLQEGRTLGPAAPHGGHAVEVHVANLRRRLGDSARRPRWIETVRAVGYRLARASERGGAAPQGRTHTIPLSVADVSPARASTGSPPPLSETRWRSV</sequence>
<evidence type="ECO:0000259" key="9">
    <source>
        <dbReference type="PROSITE" id="PS50110"/>
    </source>
</evidence>
<evidence type="ECO:0000256" key="8">
    <source>
        <dbReference type="SAM" id="MobiDB-lite"/>
    </source>
</evidence>
<feature type="domain" description="Response regulatory" evidence="9">
    <location>
        <begin position="6"/>
        <end position="119"/>
    </location>
</feature>
<dbReference type="InterPro" id="IPR001789">
    <property type="entry name" value="Sig_transdc_resp-reg_receiver"/>
</dbReference>
<dbReference type="InterPro" id="IPR016032">
    <property type="entry name" value="Sig_transdc_resp-reg_C-effctor"/>
</dbReference>
<dbReference type="SUPFAM" id="SSF46894">
    <property type="entry name" value="C-terminal effector domain of the bipartite response regulators"/>
    <property type="match status" value="1"/>
</dbReference>
<dbReference type="InterPro" id="IPR001867">
    <property type="entry name" value="OmpR/PhoB-type_DNA-bd"/>
</dbReference>